<proteinExistence type="predicted"/>
<organism evidence="2 3">
    <name type="scientific">Sorangium cellulosum (strain So ce56)</name>
    <name type="common">Polyangium cellulosum (strain So ce56)</name>
    <dbReference type="NCBI Taxonomy" id="448385"/>
    <lineage>
        <taxon>Bacteria</taxon>
        <taxon>Pseudomonadati</taxon>
        <taxon>Myxococcota</taxon>
        <taxon>Polyangia</taxon>
        <taxon>Polyangiales</taxon>
        <taxon>Polyangiaceae</taxon>
        <taxon>Sorangium</taxon>
    </lineage>
</organism>
<dbReference type="AlphaFoldDB" id="A9FSP0"/>
<evidence type="ECO:0000313" key="2">
    <source>
        <dbReference type="EMBL" id="CAN95416.1"/>
    </source>
</evidence>
<dbReference type="RefSeq" id="WP_012237884.1">
    <property type="nucleotide sequence ID" value="NC_010162.1"/>
</dbReference>
<keyword evidence="3" id="KW-1185">Reference proteome</keyword>
<dbReference type="eggNOG" id="COG3204">
    <property type="taxonomic scope" value="Bacteria"/>
</dbReference>
<protein>
    <submittedName>
        <fullName evidence="2">Secreted protein</fullName>
    </submittedName>
</protein>
<sequence>MNLRSHATVVAMAWLAACGSGPSEPPLPAPSGGAGGTSAAGASPAAGGSSGSAAQAGGAGMGGGAAAVAGSTGVAGSPNASGAADSAGAGGASAGAGGAGTCPAGSTQLSPWPGKAEVHTLDSEDAFESDLSGLTYEAPGVLWATDNLSARLFRLLKSGASYAPDTSNGWASGKRLRYPNGKGTPDAEGVTLAATSAAGVYVCAERDTDDPSVSRLSVLRYDVTAAGATLTATHEWNLTALLPEVDANAGLEAVTWAADSLLTAHHFFDESKARAYAPSDYGEHGAGLFLVGVEATGKVYAFALNHGSGAATLVASISTPLAGVMGLELDRDTGSLWASCDDTCDNQSAVFGIDDALGRFVLERRFRPPGGLPDSNNEGIALAPDAECSGGVKPFFWTDDAGADGFSLREGSLACGCLQ</sequence>
<gene>
    <name evidence="2" type="ordered locus">sce5253</name>
</gene>
<dbReference type="HOGENOM" id="CLU_027057_1_0_7"/>
<dbReference type="PROSITE" id="PS51257">
    <property type="entry name" value="PROKAR_LIPOPROTEIN"/>
    <property type="match status" value="1"/>
</dbReference>
<evidence type="ECO:0000313" key="3">
    <source>
        <dbReference type="Proteomes" id="UP000002139"/>
    </source>
</evidence>
<feature type="compositionally biased region" description="Low complexity" evidence="1">
    <location>
        <begin position="39"/>
        <end position="56"/>
    </location>
</feature>
<dbReference type="KEGG" id="scl:sce5253"/>
<dbReference type="EMBL" id="AM746676">
    <property type="protein sequence ID" value="CAN95416.1"/>
    <property type="molecule type" value="Genomic_DNA"/>
</dbReference>
<dbReference type="OrthoDB" id="5380360at2"/>
<accession>A9FSP0</accession>
<reference evidence="2 3" key="1">
    <citation type="journal article" date="2007" name="Nat. Biotechnol.">
        <title>Complete genome sequence of the myxobacterium Sorangium cellulosum.</title>
        <authorList>
            <person name="Schneiker S."/>
            <person name="Perlova O."/>
            <person name="Kaiser O."/>
            <person name="Gerth K."/>
            <person name="Alici A."/>
            <person name="Altmeyer M.O."/>
            <person name="Bartels D."/>
            <person name="Bekel T."/>
            <person name="Beyer S."/>
            <person name="Bode E."/>
            <person name="Bode H.B."/>
            <person name="Bolten C.J."/>
            <person name="Choudhuri J.V."/>
            <person name="Doss S."/>
            <person name="Elnakady Y.A."/>
            <person name="Frank B."/>
            <person name="Gaigalat L."/>
            <person name="Goesmann A."/>
            <person name="Groeger C."/>
            <person name="Gross F."/>
            <person name="Jelsbak L."/>
            <person name="Jelsbak L."/>
            <person name="Kalinowski J."/>
            <person name="Kegler C."/>
            <person name="Knauber T."/>
            <person name="Konietzny S."/>
            <person name="Kopp M."/>
            <person name="Krause L."/>
            <person name="Krug D."/>
            <person name="Linke B."/>
            <person name="Mahmud T."/>
            <person name="Martinez-Arias R."/>
            <person name="McHardy A.C."/>
            <person name="Merai M."/>
            <person name="Meyer F."/>
            <person name="Mormann S."/>
            <person name="Munoz-Dorado J."/>
            <person name="Perez J."/>
            <person name="Pradella S."/>
            <person name="Rachid S."/>
            <person name="Raddatz G."/>
            <person name="Rosenau F."/>
            <person name="Rueckert C."/>
            <person name="Sasse F."/>
            <person name="Scharfe M."/>
            <person name="Schuster S.C."/>
            <person name="Suen G."/>
            <person name="Treuner-Lange A."/>
            <person name="Velicer G.J."/>
            <person name="Vorholter F.-J."/>
            <person name="Weissman K.J."/>
            <person name="Welch R.D."/>
            <person name="Wenzel S.C."/>
            <person name="Whitworth D.E."/>
            <person name="Wilhelm S."/>
            <person name="Wittmann C."/>
            <person name="Bloecker H."/>
            <person name="Puehler A."/>
            <person name="Mueller R."/>
        </authorList>
    </citation>
    <scope>NUCLEOTIDE SEQUENCE [LARGE SCALE GENOMIC DNA]</scope>
    <source>
        <strain evidence="3">So ce56</strain>
    </source>
</reference>
<feature type="region of interest" description="Disordered" evidence="1">
    <location>
        <begin position="22"/>
        <end position="115"/>
    </location>
</feature>
<name>A9FSP0_SORC5</name>
<feature type="compositionally biased region" description="Gly residues" evidence="1">
    <location>
        <begin position="88"/>
        <end position="100"/>
    </location>
</feature>
<dbReference type="Proteomes" id="UP000002139">
    <property type="component" value="Chromosome"/>
</dbReference>
<evidence type="ECO:0000256" key="1">
    <source>
        <dbReference type="SAM" id="MobiDB-lite"/>
    </source>
</evidence>
<feature type="compositionally biased region" description="Low complexity" evidence="1">
    <location>
        <begin position="66"/>
        <end position="87"/>
    </location>
</feature>